<dbReference type="SUPFAM" id="SSF53383">
    <property type="entry name" value="PLP-dependent transferases"/>
    <property type="match status" value="1"/>
</dbReference>
<dbReference type="InterPro" id="IPR015424">
    <property type="entry name" value="PyrdxlP-dep_Trfase"/>
</dbReference>
<dbReference type="RefSeq" id="WP_378968784.1">
    <property type="nucleotide sequence ID" value="NZ_JBHTBJ010000010.1"/>
</dbReference>
<dbReference type="InterPro" id="IPR015421">
    <property type="entry name" value="PyrdxlP-dep_Trfase_major"/>
</dbReference>
<dbReference type="EMBL" id="JBHTBJ010000010">
    <property type="protein sequence ID" value="MFC7275548.1"/>
    <property type="molecule type" value="Genomic_DNA"/>
</dbReference>
<accession>A0ABW2HTW1</accession>
<protein>
    <submittedName>
        <fullName evidence="1">Uncharacterized protein</fullName>
    </submittedName>
</protein>
<gene>
    <name evidence="1" type="ORF">ACFQS1_16285</name>
</gene>
<dbReference type="Proteomes" id="UP001596548">
    <property type="component" value="Unassembled WGS sequence"/>
</dbReference>
<dbReference type="Gene3D" id="3.40.640.10">
    <property type="entry name" value="Type I PLP-dependent aspartate aminotransferase-like (Major domain)"/>
    <property type="match status" value="2"/>
</dbReference>
<evidence type="ECO:0000313" key="2">
    <source>
        <dbReference type="Proteomes" id="UP001596548"/>
    </source>
</evidence>
<keyword evidence="2" id="KW-1185">Reference proteome</keyword>
<comment type="caution">
    <text evidence="1">The sequence shown here is derived from an EMBL/GenBank/DDBJ whole genome shotgun (WGS) entry which is preliminary data.</text>
</comment>
<name>A0ABW2HTW1_9ACTN</name>
<sequence>MMPAVGTAPELDSLSPVTGSYPPLAAPADAGFPALPDVQCVTYYRRIRSGATATARQIGYGINRRMPVTAVRHWLGRMYDDMFDGRLADYTGADDLADRSLIAQLAGRYLDTELEPEHVVLFNGSTEAISVLLGFAAARRLPAAFPLPLYCSFEQSAARHRVPVCAYYTADGRILRVSGERDVGPLLVDIAPNGVSGAWARTAPVRQALAPSFDVVDHVFALPTFQPADEFRAQLRARIGSLERTAVLMSPSKDLSVPGIRCGIMLTRDPELLAYARADRFERGYSVSVGLGRVAAVHLALLLAVFDPGGAGRAPVLAEAFRAARLPWCGEPALTEFRAVAGAHRGEFLQALDIADRSGLLVPVDRVPDPVAGYSALRRIPDLHTGRAITGWATDAARIGLKVNPMYLFGADEQVWSRLYPATQAIRLNISVPPDALGADLELLRALLKGDAR</sequence>
<reference evidence="2" key="1">
    <citation type="journal article" date="2019" name="Int. J. Syst. Evol. Microbiol.">
        <title>The Global Catalogue of Microorganisms (GCM) 10K type strain sequencing project: providing services to taxonomists for standard genome sequencing and annotation.</title>
        <authorList>
            <consortium name="The Broad Institute Genomics Platform"/>
            <consortium name="The Broad Institute Genome Sequencing Center for Infectious Disease"/>
            <person name="Wu L."/>
            <person name="Ma J."/>
        </authorList>
    </citation>
    <scope>NUCLEOTIDE SEQUENCE [LARGE SCALE GENOMIC DNA]</scope>
    <source>
        <strain evidence="2">XZYJT-10</strain>
    </source>
</reference>
<organism evidence="1 2">
    <name type="scientific">Paractinoplanes rhizophilus</name>
    <dbReference type="NCBI Taxonomy" id="1416877"/>
    <lineage>
        <taxon>Bacteria</taxon>
        <taxon>Bacillati</taxon>
        <taxon>Actinomycetota</taxon>
        <taxon>Actinomycetes</taxon>
        <taxon>Micromonosporales</taxon>
        <taxon>Micromonosporaceae</taxon>
        <taxon>Paractinoplanes</taxon>
    </lineage>
</organism>
<proteinExistence type="predicted"/>
<evidence type="ECO:0000313" key="1">
    <source>
        <dbReference type="EMBL" id="MFC7275548.1"/>
    </source>
</evidence>